<dbReference type="InterPro" id="IPR008969">
    <property type="entry name" value="CarboxyPept-like_regulatory"/>
</dbReference>
<keyword evidence="2" id="KW-1185">Reference proteome</keyword>
<dbReference type="Gene3D" id="2.60.40.1120">
    <property type="entry name" value="Carboxypeptidase-like, regulatory domain"/>
    <property type="match status" value="1"/>
</dbReference>
<organism evidence="1 2">
    <name type="scientific">Isoptericola haloaureus</name>
    <dbReference type="NCBI Taxonomy" id="1542902"/>
    <lineage>
        <taxon>Bacteria</taxon>
        <taxon>Bacillati</taxon>
        <taxon>Actinomycetota</taxon>
        <taxon>Actinomycetes</taxon>
        <taxon>Micrococcales</taxon>
        <taxon>Promicromonosporaceae</taxon>
        <taxon>Isoptericola</taxon>
    </lineage>
</organism>
<sequence>MVDWRGEPVAGASVLVWDGRISGSRAVETATDDLGYYSLDRPAGWYQVIAEPRWLIGGYETTAEGGAPVRVDAGSTTTANVTLQAAGVVQAKVVRRDGSLVSPSEVRIRIDRCWGTWDPDGRAYFRGEAQAVQAPPGTYRVCVDVYQRAPGQPRLARIKRTVTVVAGEKVNLGKLRLPATGTVTGRLNFRGDLTGPYGTMAIALETMDGTQVDVKHKGQKKSVTFRRVTPGRYRVIAIGTNTSRVVQVNARTTTTFPTFSYRLSTVSGTVRVPRHKSACVSYYDKWGYGAQKTCGGGKFPYRFGGPVKSTYRLEISSVDRVSGGRAKVTLSSGGSTARKNFWLRRTTPKRTFSGTVHTPDNRPPAALIRIPSQSASSYYQITIKVRADGTFSTSKLQRPETKFFVYDRFDRRIKTGKIGTGTHDVHRTIWIT</sequence>
<dbReference type="RefSeq" id="WP_332900897.1">
    <property type="nucleotide sequence ID" value="NZ_JBAGLP010000105.1"/>
</dbReference>
<accession>A0ABU7Z3Q0</accession>
<proteinExistence type="predicted"/>
<evidence type="ECO:0000313" key="1">
    <source>
        <dbReference type="EMBL" id="MEG3614039.1"/>
    </source>
</evidence>
<dbReference type="SUPFAM" id="SSF49464">
    <property type="entry name" value="Carboxypeptidase regulatory domain-like"/>
    <property type="match status" value="1"/>
</dbReference>
<protein>
    <submittedName>
        <fullName evidence="1">Carboxypeptidase-like regulatory domain-containing protein</fullName>
    </submittedName>
</protein>
<name>A0ABU7Z3Q0_9MICO</name>
<comment type="caution">
    <text evidence="1">The sequence shown here is derived from an EMBL/GenBank/DDBJ whole genome shotgun (WGS) entry which is preliminary data.</text>
</comment>
<reference evidence="1" key="1">
    <citation type="journal article" date="2024" name="Antonie Van Leeuwenhoek">
        <title>Isoptericola haloaureus sp. nov., a dimorphic actinobacterium isolated from mangrove sediments of southeast India, implicating biosaline agricultural significance through nitrogen fixation and salt tolerance genes.</title>
        <authorList>
            <person name="Prathaban M."/>
            <person name="Prathiviraj R."/>
            <person name="Ravichandran M."/>
            <person name="Natarajan S.D."/>
            <person name="Sobanaa M."/>
            <person name="Hari Krishna Kumar S."/>
            <person name="Chandrasekar V."/>
            <person name="Selvin J."/>
        </authorList>
    </citation>
    <scope>NUCLEOTIDE SEQUENCE</scope>
    <source>
        <strain evidence="1">MP1014</strain>
    </source>
</reference>
<dbReference type="Proteomes" id="UP001310387">
    <property type="component" value="Unassembled WGS sequence"/>
</dbReference>
<evidence type="ECO:0000313" key="2">
    <source>
        <dbReference type="Proteomes" id="UP001310387"/>
    </source>
</evidence>
<gene>
    <name evidence="1" type="ORF">V5O49_02750</name>
</gene>
<reference evidence="1" key="2">
    <citation type="submission" date="2024-02" db="EMBL/GenBank/DDBJ databases">
        <authorList>
            <person name="Prathaban M."/>
            <person name="Mythili R."/>
            <person name="Sharmila Devi N."/>
            <person name="Sobanaa M."/>
            <person name="Prathiviraj R."/>
            <person name="Selvin J."/>
        </authorList>
    </citation>
    <scope>NUCLEOTIDE SEQUENCE</scope>
    <source>
        <strain evidence="1">MP1014</strain>
    </source>
</reference>
<dbReference type="EMBL" id="JBAGLP010000105">
    <property type="protein sequence ID" value="MEG3614039.1"/>
    <property type="molecule type" value="Genomic_DNA"/>
</dbReference>